<evidence type="ECO:0000313" key="8">
    <source>
        <dbReference type="Proteomes" id="UP001271007"/>
    </source>
</evidence>
<sequence>MASADDDWYTDSEASDSEVSQGEDAQPDAQETRTTCDQCGKTRDSLKHCAKCKTTHYCDRDCQNAHWKTHKKECARLAGGEGASADGKVPKRSDAKPFTAIYHNNFLHHGTEKETFKILIDVIRMRQEDVYSLEALSPNRRHNGRYHLQRRTSVKAFKKFLRKAKTVPGFLPPWWSDEKAEECVRFGLRDADFNLANAREKSDIQEEWKDERMPKKVRMLGEKVYGNTPGGTRSDGIMGMMLMMEGTRV</sequence>
<dbReference type="Gene3D" id="6.10.140.2220">
    <property type="match status" value="1"/>
</dbReference>
<evidence type="ECO:0000256" key="2">
    <source>
        <dbReference type="ARBA" id="ARBA00022771"/>
    </source>
</evidence>
<dbReference type="Gene3D" id="1.10.220.160">
    <property type="match status" value="1"/>
</dbReference>
<reference evidence="7" key="1">
    <citation type="submission" date="2023-04" db="EMBL/GenBank/DDBJ databases">
        <title>Black Yeasts Isolated from many extreme environments.</title>
        <authorList>
            <person name="Coleine C."/>
            <person name="Stajich J.E."/>
            <person name="Selbmann L."/>
        </authorList>
    </citation>
    <scope>NUCLEOTIDE SEQUENCE</scope>
    <source>
        <strain evidence="7">CCFEE 5312</strain>
    </source>
</reference>
<dbReference type="InterPro" id="IPR002893">
    <property type="entry name" value="Znf_MYND"/>
</dbReference>
<dbReference type="PROSITE" id="PS50865">
    <property type="entry name" value="ZF_MYND_2"/>
    <property type="match status" value="1"/>
</dbReference>
<dbReference type="AlphaFoldDB" id="A0AAJ0DFP9"/>
<evidence type="ECO:0000259" key="6">
    <source>
        <dbReference type="PROSITE" id="PS50865"/>
    </source>
</evidence>
<gene>
    <name evidence="7" type="ORF">LTR09_005800</name>
</gene>
<keyword evidence="3" id="KW-0862">Zinc</keyword>
<evidence type="ECO:0000313" key="7">
    <source>
        <dbReference type="EMBL" id="KAK3053174.1"/>
    </source>
</evidence>
<proteinExistence type="predicted"/>
<dbReference type="GO" id="GO:0008270">
    <property type="term" value="F:zinc ion binding"/>
    <property type="evidence" value="ECO:0007669"/>
    <property type="project" value="UniProtKB-KW"/>
</dbReference>
<keyword evidence="8" id="KW-1185">Reference proteome</keyword>
<comment type="caution">
    <text evidence="7">The sequence shown here is derived from an EMBL/GenBank/DDBJ whole genome shotgun (WGS) entry which is preliminary data.</text>
</comment>
<organism evidence="7 8">
    <name type="scientific">Extremus antarcticus</name>
    <dbReference type="NCBI Taxonomy" id="702011"/>
    <lineage>
        <taxon>Eukaryota</taxon>
        <taxon>Fungi</taxon>
        <taxon>Dikarya</taxon>
        <taxon>Ascomycota</taxon>
        <taxon>Pezizomycotina</taxon>
        <taxon>Dothideomycetes</taxon>
        <taxon>Dothideomycetidae</taxon>
        <taxon>Mycosphaerellales</taxon>
        <taxon>Extremaceae</taxon>
        <taxon>Extremus</taxon>
    </lineage>
</organism>
<feature type="domain" description="MYND-type" evidence="6">
    <location>
        <begin position="36"/>
        <end position="74"/>
    </location>
</feature>
<name>A0AAJ0DFP9_9PEZI</name>
<protein>
    <recommendedName>
        <fullName evidence="6">MYND-type domain-containing protein</fullName>
    </recommendedName>
</protein>
<dbReference type="Pfam" id="PF01753">
    <property type="entry name" value="zf-MYND"/>
    <property type="match status" value="1"/>
</dbReference>
<dbReference type="EMBL" id="JAWDJX010000017">
    <property type="protein sequence ID" value="KAK3053174.1"/>
    <property type="molecule type" value="Genomic_DNA"/>
</dbReference>
<keyword evidence="2 4" id="KW-0863">Zinc-finger</keyword>
<dbReference type="PROSITE" id="PS01360">
    <property type="entry name" value="ZF_MYND_1"/>
    <property type="match status" value="1"/>
</dbReference>
<evidence type="ECO:0000256" key="3">
    <source>
        <dbReference type="ARBA" id="ARBA00022833"/>
    </source>
</evidence>
<dbReference type="SUPFAM" id="SSF144232">
    <property type="entry name" value="HIT/MYND zinc finger-like"/>
    <property type="match status" value="1"/>
</dbReference>
<evidence type="ECO:0000256" key="4">
    <source>
        <dbReference type="PROSITE-ProRule" id="PRU00134"/>
    </source>
</evidence>
<accession>A0AAJ0DFP9</accession>
<evidence type="ECO:0000256" key="1">
    <source>
        <dbReference type="ARBA" id="ARBA00022723"/>
    </source>
</evidence>
<keyword evidence="1" id="KW-0479">Metal-binding</keyword>
<feature type="compositionally biased region" description="Acidic residues" evidence="5">
    <location>
        <begin position="1"/>
        <end position="16"/>
    </location>
</feature>
<dbReference type="Proteomes" id="UP001271007">
    <property type="component" value="Unassembled WGS sequence"/>
</dbReference>
<evidence type="ECO:0000256" key="5">
    <source>
        <dbReference type="SAM" id="MobiDB-lite"/>
    </source>
</evidence>
<feature type="region of interest" description="Disordered" evidence="5">
    <location>
        <begin position="1"/>
        <end position="40"/>
    </location>
</feature>